<dbReference type="AlphaFoldDB" id="A0A518G858"/>
<accession>A0A518G858</accession>
<evidence type="ECO:0008006" key="3">
    <source>
        <dbReference type="Google" id="ProtNLM"/>
    </source>
</evidence>
<proteinExistence type="predicted"/>
<dbReference type="KEGG" id="ahel:Q31a_30920"/>
<dbReference type="EMBL" id="CP036298">
    <property type="protein sequence ID" value="QDV24770.1"/>
    <property type="molecule type" value="Genomic_DNA"/>
</dbReference>
<sequence length="395" mass="44129">MSNVQWKREVNSAYAGDVKSVLLDTGLIEQDGNRYWAGGWVGKKYVDPFPMQYRLTARYRHAEDFGLARGSRRSVRSIDPNVVGDVGMKLVDRLPLLRLPSGYAPSNAWDELACVSVNRSDIYATRCDFGGRLHTTYTGMAGQTRRQLVSSDGQRLAFIDVKCSQPSILRQVASLGAETRSQLIAQALREIYPGKADDKRMVPAPEARNAEARQLKNRGAHMTSEFDSHVGGGDTVAAAGQRYVDGTLYDSLIQHFPVARSWGAVLPYLEVRRRIKKAYAVLLFAENWQAERSKLWKHLSRTDGGYLSWLREMKSIHSYKAIARIGQRIESRVLLDGVASDFCTQFPGEAIATCHDELIVPSKRAGWIVDSIDERFGRLGLKVKTETEAGQSMKA</sequence>
<protein>
    <recommendedName>
        <fullName evidence="3">DNA polymerase I, thermostable</fullName>
    </recommendedName>
</protein>
<evidence type="ECO:0000313" key="2">
    <source>
        <dbReference type="Proteomes" id="UP000318017"/>
    </source>
</evidence>
<name>A0A518G858_9BACT</name>
<dbReference type="Proteomes" id="UP000318017">
    <property type="component" value="Chromosome"/>
</dbReference>
<keyword evidence="2" id="KW-1185">Reference proteome</keyword>
<gene>
    <name evidence="1" type="ORF">Q31a_30920</name>
</gene>
<evidence type="ECO:0000313" key="1">
    <source>
        <dbReference type="EMBL" id="QDV24770.1"/>
    </source>
</evidence>
<reference evidence="1 2" key="1">
    <citation type="submission" date="2019-02" db="EMBL/GenBank/DDBJ databases">
        <title>Deep-cultivation of Planctomycetes and their phenomic and genomic characterization uncovers novel biology.</title>
        <authorList>
            <person name="Wiegand S."/>
            <person name="Jogler M."/>
            <person name="Boedeker C."/>
            <person name="Pinto D."/>
            <person name="Vollmers J."/>
            <person name="Rivas-Marin E."/>
            <person name="Kohn T."/>
            <person name="Peeters S.H."/>
            <person name="Heuer A."/>
            <person name="Rast P."/>
            <person name="Oberbeckmann S."/>
            <person name="Bunk B."/>
            <person name="Jeske O."/>
            <person name="Meyerdierks A."/>
            <person name="Storesund J.E."/>
            <person name="Kallscheuer N."/>
            <person name="Luecker S."/>
            <person name="Lage O.M."/>
            <person name="Pohl T."/>
            <person name="Merkel B.J."/>
            <person name="Hornburger P."/>
            <person name="Mueller R.-W."/>
            <person name="Bruemmer F."/>
            <person name="Labrenz M."/>
            <person name="Spormann A.M."/>
            <person name="Op den Camp H."/>
            <person name="Overmann J."/>
            <person name="Amann R."/>
            <person name="Jetten M.S.M."/>
            <person name="Mascher T."/>
            <person name="Medema M.H."/>
            <person name="Devos D.P."/>
            <person name="Kaster A.-K."/>
            <person name="Ovreas L."/>
            <person name="Rohde M."/>
            <person name="Galperin M.Y."/>
            <person name="Jogler C."/>
        </authorList>
    </citation>
    <scope>NUCLEOTIDE SEQUENCE [LARGE SCALE GENOMIC DNA]</scope>
    <source>
        <strain evidence="1 2">Q31a</strain>
    </source>
</reference>
<organism evidence="1 2">
    <name type="scientific">Aureliella helgolandensis</name>
    <dbReference type="NCBI Taxonomy" id="2527968"/>
    <lineage>
        <taxon>Bacteria</taxon>
        <taxon>Pseudomonadati</taxon>
        <taxon>Planctomycetota</taxon>
        <taxon>Planctomycetia</taxon>
        <taxon>Pirellulales</taxon>
        <taxon>Pirellulaceae</taxon>
        <taxon>Aureliella</taxon>
    </lineage>
</organism>